<dbReference type="InterPro" id="IPR013187">
    <property type="entry name" value="F-box-assoc_dom_typ3"/>
</dbReference>
<dbReference type="AlphaFoldDB" id="A0A397ZPP5"/>
<dbReference type="InterPro" id="IPR036047">
    <property type="entry name" value="F-box-like_dom_sf"/>
</dbReference>
<feature type="domain" description="F-box" evidence="1">
    <location>
        <begin position="16"/>
        <end position="50"/>
    </location>
</feature>
<evidence type="ECO:0000313" key="4">
    <source>
        <dbReference type="Proteomes" id="UP000264353"/>
    </source>
</evidence>
<name>A0A397ZPP5_BRACM</name>
<dbReference type="Proteomes" id="UP000264353">
    <property type="component" value="Chromosome A5"/>
</dbReference>
<gene>
    <name evidence="3" type="ORF">BRARA_E03482</name>
</gene>
<dbReference type="Pfam" id="PF08268">
    <property type="entry name" value="FBA_3"/>
    <property type="match status" value="1"/>
</dbReference>
<dbReference type="PANTHER" id="PTHR31111">
    <property type="entry name" value="BNAA05G37150D PROTEIN-RELATED"/>
    <property type="match status" value="1"/>
</dbReference>
<sequence>MDESSISDEAFKVVNVLQSIMLRVSFETLVECLQVCKKWRTAILDEGFKQNFLRQSKARRRVLFQYNSQPPERLFQSVSQEKPPLLHSKRQLRINSDEDLEMVSEPQQGVVCFSRENQFILCNLGTKKSKILPKPEGQRGFSFFGYDDAGGVFKLLTVPYVNVARGRGRTPIPPPLPLLLTVKLTEEEESWRSVDALSYTPLTPSVCINGVLHFGARSFVDPNKYKVVTFNLGSERFGLIDLPDELQINPVVDRLVKYRGTACLVKYDNCFDLPDGKRVYRLFVKEENEEKLSPILVQIPGWRNVAGNLAFDFTGTTEEDEELVFAASSVGIDGYHYVIYFNSETELLTKIKIDGGSSGDDVVTEIDHFDSLLLT</sequence>
<proteinExistence type="predicted"/>
<dbReference type="InterPro" id="IPR017451">
    <property type="entry name" value="F-box-assoc_interact_dom"/>
</dbReference>
<dbReference type="Pfam" id="PF00646">
    <property type="entry name" value="F-box"/>
    <property type="match status" value="1"/>
</dbReference>
<dbReference type="SUPFAM" id="SSF81383">
    <property type="entry name" value="F-box domain"/>
    <property type="match status" value="1"/>
</dbReference>
<dbReference type="NCBIfam" id="TIGR01640">
    <property type="entry name" value="F_box_assoc_1"/>
    <property type="match status" value="1"/>
</dbReference>
<dbReference type="InterPro" id="IPR001810">
    <property type="entry name" value="F-box_dom"/>
</dbReference>
<evidence type="ECO:0000259" key="1">
    <source>
        <dbReference type="Pfam" id="PF00646"/>
    </source>
</evidence>
<evidence type="ECO:0000313" key="3">
    <source>
        <dbReference type="EMBL" id="RID64553.1"/>
    </source>
</evidence>
<accession>A0A397ZPP5</accession>
<dbReference type="EMBL" id="CM010632">
    <property type="protein sequence ID" value="RID64553.1"/>
    <property type="molecule type" value="Genomic_DNA"/>
</dbReference>
<evidence type="ECO:0008006" key="5">
    <source>
        <dbReference type="Google" id="ProtNLM"/>
    </source>
</evidence>
<protein>
    <recommendedName>
        <fullName evidence="5">F-box domain-containing protein</fullName>
    </recommendedName>
</protein>
<dbReference type="PANTHER" id="PTHR31111:SF23">
    <property type="entry name" value="F-BOX ASSOCIATED DOMAIN-CONTAINING PROTEIN"/>
    <property type="match status" value="1"/>
</dbReference>
<feature type="domain" description="F-box associated beta-propeller type 3" evidence="2">
    <location>
        <begin position="62"/>
        <end position="357"/>
    </location>
</feature>
<organism evidence="3 4">
    <name type="scientific">Brassica campestris</name>
    <name type="common">Field mustard</name>
    <dbReference type="NCBI Taxonomy" id="3711"/>
    <lineage>
        <taxon>Eukaryota</taxon>
        <taxon>Viridiplantae</taxon>
        <taxon>Streptophyta</taxon>
        <taxon>Embryophyta</taxon>
        <taxon>Tracheophyta</taxon>
        <taxon>Spermatophyta</taxon>
        <taxon>Magnoliopsida</taxon>
        <taxon>eudicotyledons</taxon>
        <taxon>Gunneridae</taxon>
        <taxon>Pentapetalae</taxon>
        <taxon>rosids</taxon>
        <taxon>malvids</taxon>
        <taxon>Brassicales</taxon>
        <taxon>Brassicaceae</taxon>
        <taxon>Brassiceae</taxon>
        <taxon>Brassica</taxon>
    </lineage>
</organism>
<evidence type="ECO:0000259" key="2">
    <source>
        <dbReference type="Pfam" id="PF08268"/>
    </source>
</evidence>
<reference evidence="3 4" key="1">
    <citation type="submission" date="2018-06" db="EMBL/GenBank/DDBJ databases">
        <title>WGS assembly of Brassica rapa FPsc.</title>
        <authorList>
            <person name="Bowman J."/>
            <person name="Kohchi T."/>
            <person name="Yamato K."/>
            <person name="Jenkins J."/>
            <person name="Shu S."/>
            <person name="Ishizaki K."/>
            <person name="Yamaoka S."/>
            <person name="Nishihama R."/>
            <person name="Nakamura Y."/>
            <person name="Berger F."/>
            <person name="Adam C."/>
            <person name="Aki S."/>
            <person name="Althoff F."/>
            <person name="Araki T."/>
            <person name="Arteaga-Vazquez M."/>
            <person name="Balasubrmanian S."/>
            <person name="Bauer D."/>
            <person name="Boehm C."/>
            <person name="Briginshaw L."/>
            <person name="Caballero-Perez J."/>
            <person name="Catarino B."/>
            <person name="Chen F."/>
            <person name="Chiyoda S."/>
            <person name="Chovatia M."/>
            <person name="Davies K."/>
            <person name="Delmans M."/>
            <person name="Demura T."/>
            <person name="Dierschke T."/>
            <person name="Dolan L."/>
            <person name="Dorantes-Acosta A."/>
            <person name="Eklund D."/>
            <person name="Florent S."/>
            <person name="Flores-Sandoval E."/>
            <person name="Fujiyama A."/>
            <person name="Fukuzawa H."/>
            <person name="Galik B."/>
            <person name="Grimanelli D."/>
            <person name="Grimwood J."/>
            <person name="Grossniklaus U."/>
            <person name="Hamada T."/>
            <person name="Haseloff J."/>
            <person name="Hetherington A."/>
            <person name="Higo A."/>
            <person name="Hirakawa Y."/>
            <person name="Hundley H."/>
            <person name="Ikeda Y."/>
            <person name="Inoue K."/>
            <person name="Inoue S."/>
            <person name="Ishida S."/>
            <person name="Jia Q."/>
            <person name="Kakita M."/>
            <person name="Kanazawa T."/>
            <person name="Kawai Y."/>
            <person name="Kawashima T."/>
            <person name="Kennedy M."/>
            <person name="Kinose K."/>
            <person name="Kinoshita T."/>
            <person name="Kohara Y."/>
            <person name="Koide E."/>
            <person name="Komatsu K."/>
            <person name="Kopischke S."/>
            <person name="Kubo M."/>
            <person name="Kyozuka J."/>
            <person name="Lagercrantz U."/>
            <person name="Lin S."/>
            <person name="Lindquist E."/>
            <person name="Lipzen A."/>
            <person name="Lu C."/>
            <person name="Luna E."/>
            <person name="Martienssen R."/>
            <person name="Minamino N."/>
            <person name="Mizutani M."/>
            <person name="Mizutani M."/>
            <person name="Mochizuki N."/>
            <person name="Monte I."/>
            <person name="Mosher R."/>
            <person name="Nagasaki H."/>
            <person name="Nakagami H."/>
            <person name="Naramoto S."/>
            <person name="Nishitani K."/>
            <person name="Ohtani M."/>
            <person name="Okamoto T."/>
            <person name="Okumura M."/>
            <person name="Phillips J."/>
            <person name="Pollak B."/>
            <person name="Reinders A."/>
            <person name="Roevekamp M."/>
            <person name="Sano R."/>
            <person name="Sawa S."/>
            <person name="Schmid M."/>
            <person name="Shirakawa M."/>
            <person name="Solano R."/>
            <person name="Spunde A."/>
            <person name="Suetsugu N."/>
            <person name="Sugano S."/>
            <person name="Sugiyama A."/>
            <person name="Sun R."/>
            <person name="Suzuki Y."/>
            <person name="Takenaka M."/>
            <person name="Takezawa D."/>
            <person name="Tomogane H."/>
            <person name="Tsuzuki M."/>
            <person name="Ueda T."/>
            <person name="Umeda M."/>
            <person name="Ward J."/>
            <person name="Watanabe Y."/>
            <person name="Yazaki K."/>
            <person name="Yokoyama R."/>
            <person name="Yoshitake Y."/>
            <person name="Yotsui I."/>
            <person name="Zachgo S."/>
            <person name="Schmutz J."/>
        </authorList>
    </citation>
    <scope>NUCLEOTIDE SEQUENCE [LARGE SCALE GENOMIC DNA]</scope>
    <source>
        <strain evidence="4">cv. B-3</strain>
    </source>
</reference>